<dbReference type="SUPFAM" id="SSF49842">
    <property type="entry name" value="TNF-like"/>
    <property type="match status" value="1"/>
</dbReference>
<organism evidence="7">
    <name type="scientific">Mustela putorius furo</name>
    <name type="common">European domestic ferret</name>
    <name type="synonym">Mustela furo</name>
    <dbReference type="NCBI Taxonomy" id="9669"/>
    <lineage>
        <taxon>Eukaryota</taxon>
        <taxon>Metazoa</taxon>
        <taxon>Chordata</taxon>
        <taxon>Craniata</taxon>
        <taxon>Vertebrata</taxon>
        <taxon>Euteleostomi</taxon>
        <taxon>Mammalia</taxon>
        <taxon>Eutheria</taxon>
        <taxon>Laurasiatheria</taxon>
        <taxon>Carnivora</taxon>
        <taxon>Caniformia</taxon>
        <taxon>Musteloidea</taxon>
        <taxon>Mustelidae</taxon>
        <taxon>Mustelinae</taxon>
        <taxon>Mustela</taxon>
    </lineage>
</organism>
<dbReference type="InterPro" id="IPR008983">
    <property type="entry name" value="Tumour_necrosis_fac-like_dom"/>
</dbReference>
<dbReference type="Ensembl" id="ENSMPUT00000016027.1">
    <property type="protein sequence ID" value="ENSMPUP00000015786.1"/>
    <property type="gene ID" value="ENSMPUG00000015892.1"/>
</dbReference>
<dbReference type="AlphaFoldDB" id="M3YWS6"/>
<dbReference type="Gene3D" id="2.60.120.40">
    <property type="match status" value="1"/>
</dbReference>
<dbReference type="InterPro" id="IPR050392">
    <property type="entry name" value="Collagen/C1q_domain"/>
</dbReference>
<evidence type="ECO:0000256" key="5">
    <source>
        <dbReference type="SAM" id="MobiDB-lite"/>
    </source>
</evidence>
<dbReference type="GO" id="GO:0005581">
    <property type="term" value="C:collagen trimer"/>
    <property type="evidence" value="ECO:0007669"/>
    <property type="project" value="UniProtKB-KW"/>
</dbReference>
<dbReference type="PANTHER" id="PTHR15427">
    <property type="entry name" value="EMILIN ELASTIN MICROFIBRIL INTERFACE-LOCATED PROTEIN ELASTIN MICROFIBRIL INTERFACER"/>
    <property type="match status" value="1"/>
</dbReference>
<evidence type="ECO:0000256" key="2">
    <source>
        <dbReference type="ARBA" id="ARBA00022525"/>
    </source>
</evidence>
<keyword evidence="4" id="KW-0176">Collagen</keyword>
<evidence type="ECO:0000256" key="4">
    <source>
        <dbReference type="ARBA" id="ARBA00023119"/>
    </source>
</evidence>
<name>M3YWS6_MUSPF</name>
<dbReference type="InterPro" id="IPR008160">
    <property type="entry name" value="Collagen"/>
</dbReference>
<keyword evidence="2" id="KW-0964">Secreted</keyword>
<keyword evidence="3" id="KW-0732">Signal</keyword>
<evidence type="ECO:0000256" key="1">
    <source>
        <dbReference type="ARBA" id="ARBA00004613"/>
    </source>
</evidence>
<reference evidence="7" key="1">
    <citation type="submission" date="2024-06" db="UniProtKB">
        <authorList>
            <consortium name="Ensembl"/>
        </authorList>
    </citation>
    <scope>IDENTIFICATION</scope>
</reference>
<protein>
    <recommendedName>
        <fullName evidence="6">C1q domain-containing protein</fullName>
    </recommendedName>
</protein>
<dbReference type="GeneTree" id="ENSGT00940000163090"/>
<dbReference type="EMBL" id="AEYP01027878">
    <property type="status" value="NOT_ANNOTATED_CDS"/>
    <property type="molecule type" value="Genomic_DNA"/>
</dbReference>
<dbReference type="PANTHER" id="PTHR15427:SF33">
    <property type="entry name" value="COLLAGEN IV NC1 DOMAIN-CONTAINING PROTEIN"/>
    <property type="match status" value="1"/>
</dbReference>
<dbReference type="OMA" id="TVWVRMF"/>
<dbReference type="eggNOG" id="ENOG502QT5D">
    <property type="taxonomic scope" value="Eukaryota"/>
</dbReference>
<evidence type="ECO:0000259" key="6">
    <source>
        <dbReference type="PROSITE" id="PS50871"/>
    </source>
</evidence>
<accession>M3YWS6</accession>
<dbReference type="InParanoid" id="M3YWS6"/>
<sequence length="190" mass="20163">LLPRVHPTVDISILKGEKGEPGVTGPSGSNGKEGLPGARGFQGHKGQKGQAGPPGSLCPRTCASFSVGQQEGLHSTDRFIAELVNLDSLYLPSGRFLRAVPGVYFLSLSVHTCNHKRPTCTSCATGGPPLCRTPAQRAQCHADPELLLPLATGDAVRVRVFQRDRSNAIYGEHSDLCITFSSHLVKPATE</sequence>
<dbReference type="HOGENOM" id="CLU_001074_3_0_1"/>
<comment type="subcellular location">
    <subcellularLocation>
        <location evidence="1">Secreted</location>
    </subcellularLocation>
</comment>
<evidence type="ECO:0000313" key="7">
    <source>
        <dbReference type="Ensembl" id="ENSMPUP00000015786.1"/>
    </source>
</evidence>
<dbReference type="STRING" id="9669.ENSMPUP00000015786"/>
<evidence type="ECO:0000256" key="3">
    <source>
        <dbReference type="ARBA" id="ARBA00022729"/>
    </source>
</evidence>
<proteinExistence type="predicted"/>
<feature type="region of interest" description="Disordered" evidence="5">
    <location>
        <begin position="1"/>
        <end position="55"/>
    </location>
</feature>
<dbReference type="InterPro" id="IPR001073">
    <property type="entry name" value="C1q_dom"/>
</dbReference>
<dbReference type="Pfam" id="PF01391">
    <property type="entry name" value="Collagen"/>
    <property type="match status" value="1"/>
</dbReference>
<feature type="domain" description="C1q" evidence="6">
    <location>
        <begin position="54"/>
        <end position="190"/>
    </location>
</feature>
<dbReference type="PROSITE" id="PS50871">
    <property type="entry name" value="C1Q"/>
    <property type="match status" value="1"/>
</dbReference>
<dbReference type="Pfam" id="PF00386">
    <property type="entry name" value="C1q"/>
    <property type="match status" value="1"/>
</dbReference>